<dbReference type="GO" id="GO:0071555">
    <property type="term" value="P:cell wall organization"/>
    <property type="evidence" value="ECO:0007669"/>
    <property type="project" value="UniProtKB-KW"/>
</dbReference>
<keyword evidence="1" id="KW-0547">Nucleotide-binding</keyword>
<name>A0A1R4KNI8_9ACTN</name>
<feature type="active site" evidence="1">
    <location>
        <position position="386"/>
    </location>
</feature>
<feature type="binding site" evidence="1">
    <location>
        <position position="270"/>
    </location>
    <ligand>
        <name>Zn(2+)</name>
        <dbReference type="ChEBI" id="CHEBI:29105"/>
    </ligand>
</feature>
<keyword evidence="1" id="KW-0067">ATP-binding</keyword>
<dbReference type="Gene3D" id="3.40.1190.10">
    <property type="entry name" value="Mur-like, catalytic domain"/>
    <property type="match status" value="1"/>
</dbReference>
<feature type="domain" description="Mur ligase central" evidence="3">
    <location>
        <begin position="104"/>
        <end position="316"/>
    </location>
</feature>
<dbReference type="EC" id="6.3.5.13" evidence="1"/>
<keyword evidence="1" id="KW-0961">Cell wall biogenesis/degradation</keyword>
<dbReference type="InterPro" id="IPR036565">
    <property type="entry name" value="Mur-like_cat_sf"/>
</dbReference>
<evidence type="ECO:0000256" key="1">
    <source>
        <dbReference type="HAMAP-Rule" id="MF_02214"/>
    </source>
</evidence>
<dbReference type="Proteomes" id="UP000188342">
    <property type="component" value="Unassembled WGS sequence"/>
</dbReference>
<feature type="binding site" evidence="1">
    <location>
        <position position="254"/>
    </location>
    <ligand>
        <name>Zn(2+)</name>
        <dbReference type="ChEBI" id="CHEBI:29105"/>
    </ligand>
</feature>
<dbReference type="PANTHER" id="PTHR23135">
    <property type="entry name" value="MUR LIGASE FAMILY MEMBER"/>
    <property type="match status" value="1"/>
</dbReference>
<evidence type="ECO:0000259" key="4">
    <source>
        <dbReference type="Pfam" id="PF08353"/>
    </source>
</evidence>
<keyword evidence="1" id="KW-0862">Zinc</keyword>
<feature type="compositionally biased region" description="Basic residues" evidence="2">
    <location>
        <begin position="1"/>
        <end position="10"/>
    </location>
</feature>
<organism evidence="5 6">
    <name type="scientific">Luteococcus japonicus LSP_Lj1</name>
    <dbReference type="NCBI Taxonomy" id="1255658"/>
    <lineage>
        <taxon>Bacteria</taxon>
        <taxon>Bacillati</taxon>
        <taxon>Actinomycetota</taxon>
        <taxon>Actinomycetes</taxon>
        <taxon>Propionibacteriales</taxon>
        <taxon>Propionibacteriaceae</taxon>
        <taxon>Luteococcus</taxon>
    </lineage>
</organism>
<comment type="function">
    <text evidence="1">The lipid II isoglutaminyl synthase complex catalyzes the formation of alpha-D-isoglutamine in the cell wall lipid II stem peptide. The MurT subunit catalyzes the ATP-dependent amidation of D-glutamate residue of lipid II, converting it to an isoglutamine residue.</text>
</comment>
<dbReference type="UniPathway" id="UPA00219"/>
<comment type="pathway">
    <text evidence="1">Cell wall biogenesis; peptidoglycan biosynthesis.</text>
</comment>
<feature type="domain" description="Lipid II isoglutaminyl synthase (glutamine-hydrolyzing) subunit MurT C-terminal" evidence="4">
    <location>
        <begin position="354"/>
        <end position="454"/>
    </location>
</feature>
<dbReference type="HAMAP" id="MF_02214">
    <property type="entry name" value="Lipid_II_synth_MurT"/>
    <property type="match status" value="1"/>
</dbReference>
<evidence type="ECO:0000256" key="2">
    <source>
        <dbReference type="SAM" id="MobiDB-lite"/>
    </source>
</evidence>
<sequence length="466" mass="49451">MLTRKIRKVRPTGEHSQPHGQTARQDVPRRVMPVEGARMTPMPRTPISLSDARLQAALAAGRAAALASRLAGKGSGASIRGQVMMKVDPQALGKLLAHRRIAAVTGTNGKTTTTHLLAAAVREGTPEPARRVVTNADGANLYHGVASALGEAAKADIAILETDERIVPRIIEEGRPEVLVLLNFSRDQMDRNHEIKSLGRGWRVALEKAGEAGPVVVANACDPLTTWAAETAKQVIWIDTGAGWTQDAALCPACGAVLAHVDGHWDCPACPLTQPEADYTVHGEEVTEKDGTVWTLDLQVPGRFNRANAACALAAARVMGIEPDVALKGMHSVTSPAGRYAVATFGDVKGRLMLSKNPAGWAESLPLAATDPVVLAIDAVAADGKDVSWLWDVDYEQLAGRHVICTGPRALDLAVRLTYGEVEHEVVPDLSAAMARAGELADEGVVIDVLSTYTPFQKLRKLGGLA</sequence>
<dbReference type="EMBL" id="FUKQ01000064">
    <property type="protein sequence ID" value="SJN45901.1"/>
    <property type="molecule type" value="Genomic_DNA"/>
</dbReference>
<comment type="catalytic activity">
    <reaction evidence="1">
        <text>beta-D-GlcNAc-(1-&gt;4)-Mur2Ac(oyl-L-Ala-gamma-D-O-P-Glu-L-Lys-D-Ala-D-Ala)-di-trans,octa-cis-undecaprenyl diphosphate + NH4(+) = beta-D-GlcNAc-(1-&gt;4)-Mur2Ac(oyl-L-Ala-D-isoglutaminyl-L-Lys-D-Ala-D-Ala)-di-trans,octa-cis-undecaprenyl diphosphate + phosphate + H(+)</text>
        <dbReference type="Rhea" id="RHEA:57932"/>
        <dbReference type="ChEBI" id="CHEBI:15378"/>
        <dbReference type="ChEBI" id="CHEBI:28938"/>
        <dbReference type="ChEBI" id="CHEBI:43474"/>
        <dbReference type="ChEBI" id="CHEBI:62233"/>
        <dbReference type="ChEBI" id="CHEBI:143132"/>
    </reaction>
</comment>
<keyword evidence="1" id="KW-0479">Metal-binding</keyword>
<comment type="subunit">
    <text evidence="1">Forms a heterodimer with GatD.</text>
</comment>
<dbReference type="GO" id="GO:0016881">
    <property type="term" value="F:acid-amino acid ligase activity"/>
    <property type="evidence" value="ECO:0007669"/>
    <property type="project" value="InterPro"/>
</dbReference>
<dbReference type="PANTHER" id="PTHR23135:SF7">
    <property type="entry name" value="LIPID II ISOGLUTAMINYL SYNTHASE (GLUTAMINE-HYDROLYZING) SUBUNIT MURT"/>
    <property type="match status" value="1"/>
</dbReference>
<accession>A0A1R4KNI8</accession>
<comment type="catalytic activity">
    <reaction evidence="1">
        <text>beta-D-GlcNAc-(1-&gt;4)-Mur2Ac(oyl-L-Ala-gamma-D-Glu-L-Lys-D-Ala-D-Ala)-di-trans,octa-cis-undecaprenyl diphosphate + L-glutamine + ATP + H2O = beta-D-GlcNAc-(1-&gt;4)-Mur2Ac(oyl-L-Ala-D-isoglutaminyl-L-Lys-D-Ala-D-Ala)-di-trans,octa-cis-undecaprenyl diphosphate + L-glutamate + ADP + phosphate + H(+)</text>
        <dbReference type="Rhea" id="RHEA:57928"/>
        <dbReference type="ChEBI" id="CHEBI:15377"/>
        <dbReference type="ChEBI" id="CHEBI:15378"/>
        <dbReference type="ChEBI" id="CHEBI:29985"/>
        <dbReference type="ChEBI" id="CHEBI:30616"/>
        <dbReference type="ChEBI" id="CHEBI:43474"/>
        <dbReference type="ChEBI" id="CHEBI:58359"/>
        <dbReference type="ChEBI" id="CHEBI:60033"/>
        <dbReference type="ChEBI" id="CHEBI:62233"/>
        <dbReference type="ChEBI" id="CHEBI:456216"/>
        <dbReference type="EC" id="6.3.5.13"/>
    </reaction>
</comment>
<comment type="catalytic activity">
    <reaction evidence="1">
        <text>beta-D-GlcNAc-(1-&gt;4)-Mur2Ac(oyl-L-Ala-gamma-D-Glu-L-Lys-D-Ala-D-Ala)-di-trans,octa-cis-undecaprenyl diphosphate + ATP = beta-D-GlcNAc-(1-&gt;4)-Mur2Ac(oyl-L-Ala-gamma-D-O-P-Glu-L-Lys-D-Ala-D-Ala)-di-trans,octa-cis-undecaprenyl diphosphate + ADP</text>
        <dbReference type="Rhea" id="RHEA:59488"/>
        <dbReference type="ChEBI" id="CHEBI:30616"/>
        <dbReference type="ChEBI" id="CHEBI:60033"/>
        <dbReference type="ChEBI" id="CHEBI:143132"/>
        <dbReference type="ChEBI" id="CHEBI:456216"/>
    </reaction>
</comment>
<dbReference type="GO" id="GO:0140282">
    <property type="term" value="F:carbon-nitrogen ligase activity on lipid II"/>
    <property type="evidence" value="ECO:0007669"/>
    <property type="project" value="UniProtKB-UniRule"/>
</dbReference>
<dbReference type="GO" id="GO:0008360">
    <property type="term" value="P:regulation of cell shape"/>
    <property type="evidence" value="ECO:0007669"/>
    <property type="project" value="UniProtKB-KW"/>
</dbReference>
<dbReference type="STRING" id="1255658.FM114_16410"/>
<dbReference type="Pfam" id="PF08353">
    <property type="entry name" value="MurT_C"/>
    <property type="match status" value="1"/>
</dbReference>
<dbReference type="InterPro" id="IPR043703">
    <property type="entry name" value="Lipid_II_synth_MurT"/>
</dbReference>
<protein>
    <recommendedName>
        <fullName evidence="1">Lipid II isoglutaminyl synthase (glutamine-hydrolyzing) subunit MurT</fullName>
        <ecNumber evidence="1">6.3.5.13</ecNumber>
    </recommendedName>
</protein>
<dbReference type="GO" id="GO:0009252">
    <property type="term" value="P:peptidoglycan biosynthetic process"/>
    <property type="evidence" value="ECO:0007669"/>
    <property type="project" value="UniProtKB-UniRule"/>
</dbReference>
<feature type="binding site" evidence="1">
    <location>
        <position position="251"/>
    </location>
    <ligand>
        <name>Zn(2+)</name>
        <dbReference type="ChEBI" id="CHEBI:29105"/>
    </ligand>
</feature>
<feature type="binding site" evidence="1">
    <location>
        <position position="267"/>
    </location>
    <ligand>
        <name>Zn(2+)</name>
        <dbReference type="ChEBI" id="CHEBI:29105"/>
    </ligand>
</feature>
<dbReference type="InterPro" id="IPR013221">
    <property type="entry name" value="Mur_ligase_cen"/>
</dbReference>
<dbReference type="GO" id="GO:0005524">
    <property type="term" value="F:ATP binding"/>
    <property type="evidence" value="ECO:0007669"/>
    <property type="project" value="UniProtKB-UniRule"/>
</dbReference>
<feature type="region of interest" description="Disordered" evidence="2">
    <location>
        <begin position="1"/>
        <end position="30"/>
    </location>
</feature>
<evidence type="ECO:0000313" key="5">
    <source>
        <dbReference type="EMBL" id="SJN45901.1"/>
    </source>
</evidence>
<keyword evidence="1" id="KW-0573">Peptidoglycan synthesis</keyword>
<keyword evidence="6" id="KW-1185">Reference proteome</keyword>
<keyword evidence="1" id="KW-0133">Cell shape</keyword>
<comment type="similarity">
    <text evidence="1">Belongs to the MurCDEF family. MurT subfamily.</text>
</comment>
<keyword evidence="1 5" id="KW-0436">Ligase</keyword>
<gene>
    <name evidence="1" type="primary">murT</name>
    <name evidence="5" type="ORF">FM114_16410</name>
</gene>
<dbReference type="GO" id="GO:0008270">
    <property type="term" value="F:zinc ion binding"/>
    <property type="evidence" value="ECO:0007669"/>
    <property type="project" value="UniProtKB-UniRule"/>
</dbReference>
<dbReference type="Pfam" id="PF08245">
    <property type="entry name" value="Mur_ligase_M"/>
    <property type="match status" value="1"/>
</dbReference>
<evidence type="ECO:0000259" key="3">
    <source>
        <dbReference type="Pfam" id="PF08245"/>
    </source>
</evidence>
<proteinExistence type="inferred from homology"/>
<dbReference type="AlphaFoldDB" id="A0A1R4KNI8"/>
<reference evidence="5 6" key="1">
    <citation type="submission" date="2017-02" db="EMBL/GenBank/DDBJ databases">
        <authorList>
            <person name="Peterson S.W."/>
        </authorList>
    </citation>
    <scope>NUCLEOTIDE SEQUENCE [LARGE SCALE GENOMIC DNA]</scope>
    <source>
        <strain evidence="5 6">LSP_Lj1</strain>
    </source>
</reference>
<evidence type="ECO:0000313" key="6">
    <source>
        <dbReference type="Proteomes" id="UP000188342"/>
    </source>
</evidence>
<dbReference type="InterPro" id="IPR013564">
    <property type="entry name" value="MurT_C"/>
</dbReference>
<dbReference type="SUPFAM" id="SSF53623">
    <property type="entry name" value="MurD-like peptide ligases, catalytic domain"/>
    <property type="match status" value="1"/>
</dbReference>